<dbReference type="EMBL" id="JACGWK010000006">
    <property type="protein sequence ID" value="KAL0348035.1"/>
    <property type="molecule type" value="Genomic_DNA"/>
</dbReference>
<dbReference type="AlphaFoldDB" id="A0AAW2NWT4"/>
<proteinExistence type="predicted"/>
<dbReference type="CDD" id="cd09272">
    <property type="entry name" value="RNase_HI_RT_Ty1"/>
    <property type="match status" value="1"/>
</dbReference>
<dbReference type="PANTHER" id="PTHR11439">
    <property type="entry name" value="GAG-POL-RELATED RETROTRANSPOSON"/>
    <property type="match status" value="1"/>
</dbReference>
<dbReference type="Pfam" id="PF07727">
    <property type="entry name" value="RVT_2"/>
    <property type="match status" value="1"/>
</dbReference>
<dbReference type="InterPro" id="IPR043502">
    <property type="entry name" value="DNA/RNA_pol_sf"/>
</dbReference>
<evidence type="ECO:0000259" key="1">
    <source>
        <dbReference type="Pfam" id="PF07727"/>
    </source>
</evidence>
<name>A0AAW2NWT4_9LAMI</name>
<organism evidence="2">
    <name type="scientific">Sesamum angustifolium</name>
    <dbReference type="NCBI Taxonomy" id="2727405"/>
    <lineage>
        <taxon>Eukaryota</taxon>
        <taxon>Viridiplantae</taxon>
        <taxon>Streptophyta</taxon>
        <taxon>Embryophyta</taxon>
        <taxon>Tracheophyta</taxon>
        <taxon>Spermatophyta</taxon>
        <taxon>Magnoliopsida</taxon>
        <taxon>eudicotyledons</taxon>
        <taxon>Gunneridae</taxon>
        <taxon>Pentapetalae</taxon>
        <taxon>asterids</taxon>
        <taxon>lamiids</taxon>
        <taxon>Lamiales</taxon>
        <taxon>Pedaliaceae</taxon>
        <taxon>Sesamum</taxon>
    </lineage>
</organism>
<dbReference type="SUPFAM" id="SSF56672">
    <property type="entry name" value="DNA/RNA polymerases"/>
    <property type="match status" value="1"/>
</dbReference>
<reference evidence="2" key="1">
    <citation type="submission" date="2020-06" db="EMBL/GenBank/DDBJ databases">
        <authorList>
            <person name="Li T."/>
            <person name="Hu X."/>
            <person name="Zhang T."/>
            <person name="Song X."/>
            <person name="Zhang H."/>
            <person name="Dai N."/>
            <person name="Sheng W."/>
            <person name="Hou X."/>
            <person name="Wei L."/>
        </authorList>
    </citation>
    <scope>NUCLEOTIDE SEQUENCE</scope>
    <source>
        <strain evidence="2">G01</strain>
        <tissue evidence="2">Leaf</tissue>
    </source>
</reference>
<sequence length="250" mass="27919">MSKLLDFGFRQFSHDHCLSLKAEGNDFLALLVYVNDILLTGTSIPLLKGVKSYLDKLFNIKDLGHPKYFLGLELAHSQHGLHVSQSKFLRDILTDSGMLDTAQSISSASLIGMLPCTFFATSKALHHLVFFPSTCSRQLSTYSDASWASCHDSRGSITGYCIFLGTSLVSWKAKKQATVSRSTTEAEYRSMGSTVCELLWMSYLLRDFHIHVQQPISFWCDYRAALIISANPVFHECNTLILTVISFGID</sequence>
<reference evidence="2" key="2">
    <citation type="journal article" date="2024" name="Plant">
        <title>Genomic evolution and insights into agronomic trait innovations of Sesamum species.</title>
        <authorList>
            <person name="Miao H."/>
            <person name="Wang L."/>
            <person name="Qu L."/>
            <person name="Liu H."/>
            <person name="Sun Y."/>
            <person name="Le M."/>
            <person name="Wang Q."/>
            <person name="Wei S."/>
            <person name="Zheng Y."/>
            <person name="Lin W."/>
            <person name="Duan Y."/>
            <person name="Cao H."/>
            <person name="Xiong S."/>
            <person name="Wang X."/>
            <person name="Wei L."/>
            <person name="Li C."/>
            <person name="Ma Q."/>
            <person name="Ju M."/>
            <person name="Zhao R."/>
            <person name="Li G."/>
            <person name="Mu C."/>
            <person name="Tian Q."/>
            <person name="Mei H."/>
            <person name="Zhang T."/>
            <person name="Gao T."/>
            <person name="Zhang H."/>
        </authorList>
    </citation>
    <scope>NUCLEOTIDE SEQUENCE</scope>
    <source>
        <strain evidence="2">G01</strain>
    </source>
</reference>
<protein>
    <submittedName>
        <fullName evidence="2">Mitochondrial protein</fullName>
    </submittedName>
</protein>
<dbReference type="PANTHER" id="PTHR11439:SF470">
    <property type="entry name" value="CYSTEINE-RICH RLK (RECEPTOR-LIKE PROTEIN KINASE) 8"/>
    <property type="match status" value="1"/>
</dbReference>
<accession>A0AAW2NWT4</accession>
<feature type="domain" description="Reverse transcriptase Ty1/copia-type" evidence="1">
    <location>
        <begin position="4"/>
        <end position="102"/>
    </location>
</feature>
<evidence type="ECO:0000313" key="2">
    <source>
        <dbReference type="EMBL" id="KAL0348035.1"/>
    </source>
</evidence>
<gene>
    <name evidence="2" type="ORF">Sangu_1031300</name>
</gene>
<dbReference type="InterPro" id="IPR013103">
    <property type="entry name" value="RVT_2"/>
</dbReference>
<comment type="caution">
    <text evidence="2">The sequence shown here is derived from an EMBL/GenBank/DDBJ whole genome shotgun (WGS) entry which is preliminary data.</text>
</comment>